<proteinExistence type="inferred from homology"/>
<evidence type="ECO:0000313" key="8">
    <source>
        <dbReference type="Proteomes" id="UP001530400"/>
    </source>
</evidence>
<keyword evidence="4" id="KW-0106">Calcium</keyword>
<evidence type="ECO:0000256" key="1">
    <source>
        <dbReference type="ARBA" id="ARBA00008779"/>
    </source>
</evidence>
<feature type="domain" description="Sulfatase N-terminal" evidence="6">
    <location>
        <begin position="15"/>
        <end position="419"/>
    </location>
</feature>
<dbReference type="PANTHER" id="PTHR42693">
    <property type="entry name" value="ARYLSULFATASE FAMILY MEMBER"/>
    <property type="match status" value="1"/>
</dbReference>
<comment type="caution">
    <text evidence="7">The sequence shown here is derived from an EMBL/GenBank/DDBJ whole genome shotgun (WGS) entry which is preliminary data.</text>
</comment>
<comment type="similarity">
    <text evidence="1">Belongs to the sulfatase family.</text>
</comment>
<evidence type="ECO:0000256" key="2">
    <source>
        <dbReference type="ARBA" id="ARBA00022723"/>
    </source>
</evidence>
<dbReference type="InterPro" id="IPR050738">
    <property type="entry name" value="Sulfatase"/>
</dbReference>
<evidence type="ECO:0000256" key="4">
    <source>
        <dbReference type="ARBA" id="ARBA00022837"/>
    </source>
</evidence>
<name>A0ABD3Q5Z3_9STRA</name>
<keyword evidence="8" id="KW-1185">Reference proteome</keyword>
<dbReference type="Proteomes" id="UP001530400">
    <property type="component" value="Unassembled WGS sequence"/>
</dbReference>
<evidence type="ECO:0000256" key="5">
    <source>
        <dbReference type="SAM" id="MobiDB-lite"/>
    </source>
</evidence>
<dbReference type="InterPro" id="IPR000917">
    <property type="entry name" value="Sulfatase_N"/>
</dbReference>
<gene>
    <name evidence="7" type="ORF">ACHAWO_010418</name>
</gene>
<evidence type="ECO:0000256" key="3">
    <source>
        <dbReference type="ARBA" id="ARBA00022801"/>
    </source>
</evidence>
<dbReference type="Pfam" id="PF00884">
    <property type="entry name" value="Sulfatase"/>
    <property type="match status" value="1"/>
</dbReference>
<dbReference type="EMBL" id="JALLPJ020000326">
    <property type="protein sequence ID" value="KAL3795284.1"/>
    <property type="molecule type" value="Genomic_DNA"/>
</dbReference>
<keyword evidence="2" id="KW-0479">Metal-binding</keyword>
<dbReference type="InterPro" id="IPR017850">
    <property type="entry name" value="Alkaline_phosphatase_core_sf"/>
</dbReference>
<keyword evidence="3" id="KW-0378">Hydrolase</keyword>
<dbReference type="CDD" id="cd16025">
    <property type="entry name" value="PAS_like"/>
    <property type="match status" value="1"/>
</dbReference>
<dbReference type="GO" id="GO:0016787">
    <property type="term" value="F:hydrolase activity"/>
    <property type="evidence" value="ECO:0007669"/>
    <property type="project" value="UniProtKB-KW"/>
</dbReference>
<dbReference type="GO" id="GO:0046872">
    <property type="term" value="F:metal ion binding"/>
    <property type="evidence" value="ECO:0007669"/>
    <property type="project" value="UniProtKB-KW"/>
</dbReference>
<sequence length="847" mass="92967">MKGSKSSNQELKTKPNILIILADDLGFSDIGCFGSEISTPNIDSLAQNTSNTKGMRFSQMYNCARCCPSRASLLTGVYPHQAGIGHMVYDAGVGPEYQGYLRKDVATIAELMNSRGYKTYMSGKWHVGGEYPPDASHEWIQSTMGDETHPIPTQRGFDEFYGTLGGGGSYYQPPSLVRNDKVIKDKMPDGFYYTDAINDEACRMIESACAADDGRPFFLYVAHVAPHWPLHAPQEQIEKYKDTYMKGWDLIRTERHQRLIDHKLINPDWPCSPRDEHSPPWNEVLDKEWEASRMATYAAQISVMDEGIGCIIDTLRRTDSFDNTVIFFLSDNGGCAEYLKENGEEGNWPEFYGGLTRDGRKIRVGNLKELQPGGEDTFMSYDLPWANASNAPFRLFKSWVHEGGIATPFIVHWPSAMTSLTDGGVGEICHNPWILMDIVATCCELGCIPSHDKLEGESFLPLLQGQATERKRPIFWEHQGNCAVRIGHWKAVYRRCEAEQIGWELYDMNQDRTELNNLALQYRDKTMKFQSIIVAAALLSSVDASPRRLRKGELRRVQEVEPVPKGEDYIEVGAEAEAEAVVVKAKTEKSMSMNGKRIVDAKAEKVHSMNDLIEGGSMRTVKTKAEKTGGGSMGLVEEASVKAKAEKTATDGGSMRTVDAKAQKSMPLVEAGSVKAKTEKTGGGSMRMVDGSMKAKAEKTAADGGSMRTVDAKAQKSMPLVEAGSMKAKAEKTGGGSMRMVDGSMKAKAEKTGGGSMRTMDAKAQKSMPLVEEGSMKAKAEKTGGGSMRMVDGSMKAKAEKTPAGGSMLLADAKAEKTGGSMRLVDGSMKAKSEKETRYQLFSKASL</sequence>
<protein>
    <recommendedName>
        <fullName evidence="6">Sulfatase N-terminal domain-containing protein</fullName>
    </recommendedName>
</protein>
<dbReference type="FunFam" id="3.40.720.10:FF:000047">
    <property type="entry name" value="Arylsulfatase"/>
    <property type="match status" value="1"/>
</dbReference>
<dbReference type="PANTHER" id="PTHR42693:SF33">
    <property type="entry name" value="ARYLSULFATASE"/>
    <property type="match status" value="1"/>
</dbReference>
<dbReference type="PROSITE" id="PS00149">
    <property type="entry name" value="SULFATASE_2"/>
    <property type="match status" value="1"/>
</dbReference>
<evidence type="ECO:0000259" key="6">
    <source>
        <dbReference type="Pfam" id="PF00884"/>
    </source>
</evidence>
<dbReference type="InterPro" id="IPR024607">
    <property type="entry name" value="Sulfatase_CS"/>
</dbReference>
<reference evidence="7 8" key="1">
    <citation type="submission" date="2024-10" db="EMBL/GenBank/DDBJ databases">
        <title>Updated reference genomes for cyclostephanoid diatoms.</title>
        <authorList>
            <person name="Roberts W.R."/>
            <person name="Alverson A.J."/>
        </authorList>
    </citation>
    <scope>NUCLEOTIDE SEQUENCE [LARGE SCALE GENOMIC DNA]</scope>
    <source>
        <strain evidence="7 8">AJA010-31</strain>
    </source>
</reference>
<accession>A0ABD3Q5Z3</accession>
<dbReference type="SUPFAM" id="SSF53649">
    <property type="entry name" value="Alkaline phosphatase-like"/>
    <property type="match status" value="1"/>
</dbReference>
<dbReference type="Gene3D" id="3.40.720.10">
    <property type="entry name" value="Alkaline Phosphatase, subunit A"/>
    <property type="match status" value="1"/>
</dbReference>
<evidence type="ECO:0000313" key="7">
    <source>
        <dbReference type="EMBL" id="KAL3795284.1"/>
    </source>
</evidence>
<feature type="region of interest" description="Disordered" evidence="5">
    <location>
        <begin position="766"/>
        <end position="847"/>
    </location>
</feature>
<organism evidence="7 8">
    <name type="scientific">Cyclotella atomus</name>
    <dbReference type="NCBI Taxonomy" id="382360"/>
    <lineage>
        <taxon>Eukaryota</taxon>
        <taxon>Sar</taxon>
        <taxon>Stramenopiles</taxon>
        <taxon>Ochrophyta</taxon>
        <taxon>Bacillariophyta</taxon>
        <taxon>Coscinodiscophyceae</taxon>
        <taxon>Thalassiosirophycidae</taxon>
        <taxon>Stephanodiscales</taxon>
        <taxon>Stephanodiscaceae</taxon>
        <taxon>Cyclotella</taxon>
    </lineage>
</organism>
<dbReference type="AlphaFoldDB" id="A0ABD3Q5Z3"/>
<dbReference type="Gene3D" id="3.30.1120.10">
    <property type="match status" value="1"/>
</dbReference>
<feature type="compositionally biased region" description="Basic and acidic residues" evidence="5">
    <location>
        <begin position="829"/>
        <end position="838"/>
    </location>
</feature>